<comment type="caution">
    <text evidence="2">The sequence shown here is derived from an EMBL/GenBank/DDBJ whole genome shotgun (WGS) entry which is preliminary data.</text>
</comment>
<evidence type="ECO:0000313" key="3">
    <source>
        <dbReference type="Proteomes" id="UP000531594"/>
    </source>
</evidence>
<dbReference type="Proteomes" id="UP000531594">
    <property type="component" value="Unassembled WGS sequence"/>
</dbReference>
<gene>
    <name evidence="2" type="ORF">HNR53_003136</name>
</gene>
<organism evidence="2 3">
    <name type="scientific">Bacillus benzoevorans</name>
    <dbReference type="NCBI Taxonomy" id="1456"/>
    <lineage>
        <taxon>Bacteria</taxon>
        <taxon>Bacillati</taxon>
        <taxon>Bacillota</taxon>
        <taxon>Bacilli</taxon>
        <taxon>Bacillales</taxon>
        <taxon>Bacillaceae</taxon>
        <taxon>Bacillus</taxon>
    </lineage>
</organism>
<keyword evidence="3" id="KW-1185">Reference proteome</keyword>
<reference evidence="2 3" key="1">
    <citation type="submission" date="2020-08" db="EMBL/GenBank/DDBJ databases">
        <title>Genomic Encyclopedia of Type Strains, Phase IV (KMG-IV): sequencing the most valuable type-strain genomes for metagenomic binning, comparative biology and taxonomic classification.</title>
        <authorList>
            <person name="Goeker M."/>
        </authorList>
    </citation>
    <scope>NUCLEOTIDE SEQUENCE [LARGE SCALE GENOMIC DNA]</scope>
    <source>
        <strain evidence="2 3">DSM 5391</strain>
    </source>
</reference>
<feature type="region of interest" description="Disordered" evidence="1">
    <location>
        <begin position="1"/>
        <end position="63"/>
    </location>
</feature>
<proteinExistence type="predicted"/>
<feature type="compositionally biased region" description="Basic and acidic residues" evidence="1">
    <location>
        <begin position="34"/>
        <end position="53"/>
    </location>
</feature>
<evidence type="ECO:0000313" key="2">
    <source>
        <dbReference type="EMBL" id="MBB6446477.1"/>
    </source>
</evidence>
<name>A0A7X0HV40_9BACI</name>
<dbReference type="EMBL" id="JACHGK010000011">
    <property type="protein sequence ID" value="MBB6446477.1"/>
    <property type="molecule type" value="Genomic_DNA"/>
</dbReference>
<feature type="compositionally biased region" description="Basic and acidic residues" evidence="1">
    <location>
        <begin position="7"/>
        <end position="21"/>
    </location>
</feature>
<protein>
    <submittedName>
        <fullName evidence="2">Uncharacterized protein</fullName>
    </submittedName>
</protein>
<accession>A0A7X0HV40</accession>
<feature type="compositionally biased region" description="Basic residues" evidence="1">
    <location>
        <begin position="54"/>
        <end position="63"/>
    </location>
</feature>
<evidence type="ECO:0000256" key="1">
    <source>
        <dbReference type="SAM" id="MobiDB-lite"/>
    </source>
</evidence>
<dbReference type="AlphaFoldDB" id="A0A7X0HV40"/>
<sequence length="63" mass="7308">MNPTMRDQLKDLTKQHPELAPKKSKSRQKHTKRKSEVLTESDIRSLMKSDKPILHRGKGGAWK</sequence>
<dbReference type="RefSeq" id="WP_184527513.1">
    <property type="nucleotide sequence ID" value="NZ_JACHGK010000011.1"/>
</dbReference>
<feature type="compositionally biased region" description="Basic residues" evidence="1">
    <location>
        <begin position="22"/>
        <end position="33"/>
    </location>
</feature>